<dbReference type="AlphaFoldDB" id="A0AAD8C8U7"/>
<evidence type="ECO:0000313" key="1">
    <source>
        <dbReference type="EMBL" id="KAK0067764.1"/>
    </source>
</evidence>
<dbReference type="Proteomes" id="UP001233172">
    <property type="component" value="Unassembled WGS sequence"/>
</dbReference>
<proteinExistence type="predicted"/>
<evidence type="ECO:0000313" key="2">
    <source>
        <dbReference type="Proteomes" id="UP001233172"/>
    </source>
</evidence>
<accession>A0AAD8C8U7</accession>
<dbReference type="EMBL" id="JASAOG010000006">
    <property type="protein sequence ID" value="KAK0067764.1"/>
    <property type="molecule type" value="Genomic_DNA"/>
</dbReference>
<sequence>PVLPMEWYGKEYVLPEMSFDSGQRVIRVMGLKYDDQVWYFVDVNITTGTATKVFQIEAFLENL</sequence>
<feature type="non-terminal residue" evidence="1">
    <location>
        <position position="1"/>
    </location>
</feature>
<feature type="non-terminal residue" evidence="1">
    <location>
        <position position="63"/>
    </location>
</feature>
<name>A0AAD8C8U7_BIOPF</name>
<gene>
    <name evidence="1" type="ORF">Bpfe_002605</name>
</gene>
<reference evidence="1" key="1">
    <citation type="journal article" date="2023" name="PLoS Negl. Trop. Dis.">
        <title>A genome sequence for Biomphalaria pfeifferi, the major vector snail for the human-infecting parasite Schistosoma mansoni.</title>
        <authorList>
            <person name="Bu L."/>
            <person name="Lu L."/>
            <person name="Laidemitt M.R."/>
            <person name="Zhang S.M."/>
            <person name="Mutuku M."/>
            <person name="Mkoji G."/>
            <person name="Steinauer M."/>
            <person name="Loker E.S."/>
        </authorList>
    </citation>
    <scope>NUCLEOTIDE SEQUENCE</scope>
    <source>
        <strain evidence="1">KasaAsao</strain>
    </source>
</reference>
<protein>
    <submittedName>
        <fullName evidence="1">Uncharacterized protein</fullName>
    </submittedName>
</protein>
<organism evidence="1 2">
    <name type="scientific">Biomphalaria pfeifferi</name>
    <name type="common">Bloodfluke planorb</name>
    <name type="synonym">Freshwater snail</name>
    <dbReference type="NCBI Taxonomy" id="112525"/>
    <lineage>
        <taxon>Eukaryota</taxon>
        <taxon>Metazoa</taxon>
        <taxon>Spiralia</taxon>
        <taxon>Lophotrochozoa</taxon>
        <taxon>Mollusca</taxon>
        <taxon>Gastropoda</taxon>
        <taxon>Heterobranchia</taxon>
        <taxon>Euthyneura</taxon>
        <taxon>Panpulmonata</taxon>
        <taxon>Hygrophila</taxon>
        <taxon>Lymnaeoidea</taxon>
        <taxon>Planorbidae</taxon>
        <taxon>Biomphalaria</taxon>
    </lineage>
</organism>
<keyword evidence="2" id="KW-1185">Reference proteome</keyword>
<reference evidence="1" key="2">
    <citation type="submission" date="2023-04" db="EMBL/GenBank/DDBJ databases">
        <authorList>
            <person name="Bu L."/>
            <person name="Lu L."/>
            <person name="Laidemitt M.R."/>
            <person name="Zhang S.M."/>
            <person name="Mutuku M."/>
            <person name="Mkoji G."/>
            <person name="Steinauer M."/>
            <person name="Loker E.S."/>
        </authorList>
    </citation>
    <scope>NUCLEOTIDE SEQUENCE</scope>
    <source>
        <strain evidence="1">KasaAsao</strain>
        <tissue evidence="1">Whole Snail</tissue>
    </source>
</reference>
<comment type="caution">
    <text evidence="1">The sequence shown here is derived from an EMBL/GenBank/DDBJ whole genome shotgun (WGS) entry which is preliminary data.</text>
</comment>